<feature type="domain" description="tRNA/rRNA methyltransferase SpoU type" evidence="7">
    <location>
        <begin position="12"/>
        <end position="163"/>
    </location>
</feature>
<dbReference type="InterPro" id="IPR029026">
    <property type="entry name" value="tRNA_m1G_MTases_N"/>
</dbReference>
<dbReference type="CDD" id="cd18093">
    <property type="entry name" value="SpoU-like_TrmJ"/>
    <property type="match status" value="1"/>
</dbReference>
<dbReference type="GO" id="GO:0002128">
    <property type="term" value="P:tRNA nucleoside ribose methylation"/>
    <property type="evidence" value="ECO:0007669"/>
    <property type="project" value="TreeGrafter"/>
</dbReference>
<dbReference type="GO" id="GO:0003723">
    <property type="term" value="F:RNA binding"/>
    <property type="evidence" value="ECO:0007669"/>
    <property type="project" value="InterPro"/>
</dbReference>
<keyword evidence="5" id="KW-0819">tRNA processing</keyword>
<organism evidence="8 9">
    <name type="scientific">Marivibrio halodurans</name>
    <dbReference type="NCBI Taxonomy" id="2039722"/>
    <lineage>
        <taxon>Bacteria</taxon>
        <taxon>Pseudomonadati</taxon>
        <taxon>Pseudomonadota</taxon>
        <taxon>Alphaproteobacteria</taxon>
        <taxon>Rhodospirillales</taxon>
        <taxon>Rhodospirillaceae</taxon>
        <taxon>Marivibrio</taxon>
    </lineage>
</organism>
<gene>
    <name evidence="5" type="primary">trmJ</name>
    <name evidence="8" type="ORF">KAJ83_08105</name>
</gene>
<proteinExistence type="inferred from homology"/>
<dbReference type="Proteomes" id="UP000672602">
    <property type="component" value="Unassembled WGS sequence"/>
</dbReference>
<keyword evidence="4 5" id="KW-0949">S-adenosyl-L-methionine</keyword>
<keyword evidence="5" id="KW-0963">Cytoplasm</keyword>
<accession>A0A8J7SLN3</accession>
<comment type="catalytic activity">
    <reaction evidence="5">
        <text>uridine(32) in tRNA + S-adenosyl-L-methionine = 2'-O-methyluridine(32) in tRNA + S-adenosyl-L-homocysteine + H(+)</text>
        <dbReference type="Rhea" id="RHEA:42936"/>
        <dbReference type="Rhea" id="RHEA-COMP:10107"/>
        <dbReference type="Rhea" id="RHEA-COMP:10290"/>
        <dbReference type="ChEBI" id="CHEBI:15378"/>
        <dbReference type="ChEBI" id="CHEBI:57856"/>
        <dbReference type="ChEBI" id="CHEBI:59789"/>
        <dbReference type="ChEBI" id="CHEBI:65315"/>
        <dbReference type="ChEBI" id="CHEBI:74478"/>
        <dbReference type="EC" id="2.1.1.200"/>
    </reaction>
</comment>
<comment type="caution">
    <text evidence="8">The sequence shown here is derived from an EMBL/GenBank/DDBJ whole genome shotgun (WGS) entry which is preliminary data.</text>
</comment>
<dbReference type="Gene3D" id="1.10.8.590">
    <property type="match status" value="1"/>
</dbReference>
<evidence type="ECO:0000256" key="6">
    <source>
        <dbReference type="SAM" id="MobiDB-lite"/>
    </source>
</evidence>
<dbReference type="PIRSF" id="PIRSF004808">
    <property type="entry name" value="LasT"/>
    <property type="match status" value="1"/>
</dbReference>
<dbReference type="InterPro" id="IPR004384">
    <property type="entry name" value="RNA_MeTrfase_TrmJ/LasT"/>
</dbReference>
<dbReference type="InterPro" id="IPR001537">
    <property type="entry name" value="SpoU_MeTrfase"/>
</dbReference>
<dbReference type="NCBIfam" id="TIGR00050">
    <property type="entry name" value="rRNA_methyl_1"/>
    <property type="match status" value="1"/>
</dbReference>
<dbReference type="PANTHER" id="PTHR42786:SF7">
    <property type="entry name" value="TRNA_RRNA METHYLTRANSFERASE SPOU TYPE DOMAIN-CONTAINING PROTEIN"/>
    <property type="match status" value="1"/>
</dbReference>
<evidence type="ECO:0000313" key="8">
    <source>
        <dbReference type="EMBL" id="MBP5856968.1"/>
    </source>
</evidence>
<sequence>MSETPPDRESPVIVLVSPQLGENIGMVARAMLNCGVTELRLVNPRDGWPSEKARDASSGALSVIDGARVFTSTAEAIADLTRVYATTARPREMVGRVLTPRAAGVEMRAEATAGERRAGILFGGERSGLGNEDVSLADTIITVPLNPDFTSLNLAQAVLLVTYEWFTAADRTEPERLETNLSGIAGKGDLDNFVTRLGHVLDRGGFFRSPDMRPSVMRNIRNLFQRARPTEQEIRTLHGIVAAARRAGPEGRAGAVDDGQQDERAAGRGAAGEV</sequence>
<comment type="subcellular location">
    <subcellularLocation>
        <location evidence="5">Cytoplasm</location>
    </subcellularLocation>
</comment>
<dbReference type="RefSeq" id="WP_210681543.1">
    <property type="nucleotide sequence ID" value="NZ_JAGMWN010000003.1"/>
</dbReference>
<dbReference type="GO" id="GO:0160206">
    <property type="term" value="F:tRNA (cytidine(32)/uridine(32)-2'-O)-methyltransferase activity"/>
    <property type="evidence" value="ECO:0007669"/>
    <property type="project" value="UniProtKB-EC"/>
</dbReference>
<keyword evidence="9" id="KW-1185">Reference proteome</keyword>
<comment type="function">
    <text evidence="5">Catalyzes the formation of 2'O-methylated cytidine (Cm32) or 2'O-methylated uridine (Um32) at position 32 in tRNA.</text>
</comment>
<keyword evidence="3" id="KW-0808">Transferase</keyword>
<evidence type="ECO:0000256" key="3">
    <source>
        <dbReference type="ARBA" id="ARBA00022679"/>
    </source>
</evidence>
<evidence type="ECO:0000313" key="9">
    <source>
        <dbReference type="Proteomes" id="UP000672602"/>
    </source>
</evidence>
<dbReference type="InterPro" id="IPR029028">
    <property type="entry name" value="Alpha/beta_knot_MTases"/>
</dbReference>
<comment type="catalytic activity">
    <reaction evidence="5">
        <text>cytidine(32) in tRNA + S-adenosyl-L-methionine = 2'-O-methylcytidine(32) in tRNA + S-adenosyl-L-homocysteine + H(+)</text>
        <dbReference type="Rhea" id="RHEA:42932"/>
        <dbReference type="Rhea" id="RHEA-COMP:10288"/>
        <dbReference type="Rhea" id="RHEA-COMP:10289"/>
        <dbReference type="ChEBI" id="CHEBI:15378"/>
        <dbReference type="ChEBI" id="CHEBI:57856"/>
        <dbReference type="ChEBI" id="CHEBI:59789"/>
        <dbReference type="ChEBI" id="CHEBI:74495"/>
        <dbReference type="ChEBI" id="CHEBI:82748"/>
        <dbReference type="EC" id="2.1.1.200"/>
    </reaction>
</comment>
<dbReference type="EC" id="2.1.1.200" evidence="5"/>
<keyword evidence="2 5" id="KW-0489">Methyltransferase</keyword>
<protein>
    <recommendedName>
        <fullName evidence="5">tRNA (cytidine/uridine-2'-O-)-methyltransferase TrmJ</fullName>
        <ecNumber evidence="5">2.1.1.200</ecNumber>
    </recommendedName>
    <alternativeName>
        <fullName evidence="5">tRNA (cytidine(32)/uridine(32)-2'-O)-methyltransferase</fullName>
    </alternativeName>
    <alternativeName>
        <fullName evidence="5">tRNA Cm32/Um32 methyltransferase</fullName>
    </alternativeName>
</protein>
<comment type="similarity">
    <text evidence="1">Belongs to the class IV-like SAM-binding methyltransferase superfamily. RNA methyltransferase TrmH family.</text>
</comment>
<dbReference type="Pfam" id="PF00588">
    <property type="entry name" value="SpoU_methylase"/>
    <property type="match status" value="1"/>
</dbReference>
<name>A0A8J7SLN3_9PROT</name>
<feature type="region of interest" description="Disordered" evidence="6">
    <location>
        <begin position="247"/>
        <end position="274"/>
    </location>
</feature>
<dbReference type="GO" id="GO:0005829">
    <property type="term" value="C:cytosol"/>
    <property type="evidence" value="ECO:0007669"/>
    <property type="project" value="TreeGrafter"/>
</dbReference>
<evidence type="ECO:0000256" key="1">
    <source>
        <dbReference type="ARBA" id="ARBA00007228"/>
    </source>
</evidence>
<dbReference type="EMBL" id="JAGMWN010000003">
    <property type="protein sequence ID" value="MBP5856968.1"/>
    <property type="molecule type" value="Genomic_DNA"/>
</dbReference>
<evidence type="ECO:0000256" key="4">
    <source>
        <dbReference type="ARBA" id="ARBA00022691"/>
    </source>
</evidence>
<dbReference type="AlphaFoldDB" id="A0A8J7SLN3"/>
<dbReference type="PANTHER" id="PTHR42786">
    <property type="entry name" value="TRNA/RRNA METHYLTRANSFERASE"/>
    <property type="match status" value="1"/>
</dbReference>
<evidence type="ECO:0000259" key="7">
    <source>
        <dbReference type="Pfam" id="PF00588"/>
    </source>
</evidence>
<dbReference type="Gene3D" id="3.40.1280.10">
    <property type="match status" value="1"/>
</dbReference>
<evidence type="ECO:0000256" key="5">
    <source>
        <dbReference type="RuleBase" id="RU362024"/>
    </source>
</evidence>
<evidence type="ECO:0000256" key="2">
    <source>
        <dbReference type="ARBA" id="ARBA00022603"/>
    </source>
</evidence>
<comment type="subunit">
    <text evidence="5">Homodimer.</text>
</comment>
<dbReference type="SUPFAM" id="SSF75217">
    <property type="entry name" value="alpha/beta knot"/>
    <property type="match status" value="1"/>
</dbReference>
<reference evidence="8" key="1">
    <citation type="submission" date="2021-04" db="EMBL/GenBank/DDBJ databases">
        <authorList>
            <person name="Zhang D.-C."/>
        </authorList>
    </citation>
    <scope>NUCLEOTIDE SEQUENCE</scope>
    <source>
        <strain evidence="8">CGMCC 1.15697</strain>
    </source>
</reference>